<gene>
    <name evidence="2" type="ORF">AE618_06635</name>
</gene>
<feature type="signal peptide" evidence="1">
    <location>
        <begin position="1"/>
        <end position="27"/>
    </location>
</feature>
<dbReference type="CDD" id="cd06325">
    <property type="entry name" value="PBP1_ABC_unchar_transporter"/>
    <property type="match status" value="1"/>
</dbReference>
<dbReference type="InterPro" id="IPR007487">
    <property type="entry name" value="ABC_transpt-TYRBP-like"/>
</dbReference>
<dbReference type="Pfam" id="PF04392">
    <property type="entry name" value="ABC_sub_bind"/>
    <property type="match status" value="1"/>
</dbReference>
<feature type="chain" id="PRO_5005871253" description="ABC transporter permease" evidence="1">
    <location>
        <begin position="28"/>
        <end position="328"/>
    </location>
</feature>
<reference evidence="2 3" key="1">
    <citation type="submission" date="2015-07" db="EMBL/GenBank/DDBJ databases">
        <title>Whole genome sequencing of Bosea vaviloviae isolated from cave pool.</title>
        <authorList>
            <person name="Tan N.E.H."/>
            <person name="Lee Y.P."/>
            <person name="Gan H.M."/>
            <person name="Barton H."/>
            <person name="Savka M.A."/>
        </authorList>
    </citation>
    <scope>NUCLEOTIDE SEQUENCE [LARGE SCALE GENOMIC DNA]</scope>
    <source>
        <strain evidence="2 3">SD260</strain>
    </source>
</reference>
<protein>
    <recommendedName>
        <fullName evidence="4">ABC transporter permease</fullName>
    </recommendedName>
</protein>
<dbReference type="InterPro" id="IPR028082">
    <property type="entry name" value="Peripla_BP_I"/>
</dbReference>
<dbReference type="Proteomes" id="UP000037822">
    <property type="component" value="Unassembled WGS sequence"/>
</dbReference>
<keyword evidence="3" id="KW-1185">Reference proteome</keyword>
<dbReference type="SUPFAM" id="SSF53822">
    <property type="entry name" value="Periplasmic binding protein-like I"/>
    <property type="match status" value="1"/>
</dbReference>
<evidence type="ECO:0000313" key="3">
    <source>
        <dbReference type="Proteomes" id="UP000037822"/>
    </source>
</evidence>
<dbReference type="PATRIC" id="fig|1526658.3.peg.4636"/>
<organism evidence="2 3">
    <name type="scientific">Bosea vaviloviae</name>
    <dbReference type="NCBI Taxonomy" id="1526658"/>
    <lineage>
        <taxon>Bacteria</taxon>
        <taxon>Pseudomonadati</taxon>
        <taxon>Pseudomonadota</taxon>
        <taxon>Alphaproteobacteria</taxon>
        <taxon>Hyphomicrobiales</taxon>
        <taxon>Boseaceae</taxon>
        <taxon>Bosea</taxon>
    </lineage>
</organism>
<dbReference type="PANTHER" id="PTHR35271">
    <property type="entry name" value="ABC TRANSPORTER, SUBSTRATE-BINDING LIPOPROTEIN-RELATED"/>
    <property type="match status" value="1"/>
</dbReference>
<evidence type="ECO:0008006" key="4">
    <source>
        <dbReference type="Google" id="ProtNLM"/>
    </source>
</evidence>
<keyword evidence="1" id="KW-0732">Signal</keyword>
<dbReference type="EMBL" id="LGSZ01000027">
    <property type="protein sequence ID" value="KPH81805.1"/>
    <property type="molecule type" value="Genomic_DNA"/>
</dbReference>
<dbReference type="PANTHER" id="PTHR35271:SF1">
    <property type="entry name" value="ABC TRANSPORTER, SUBSTRATE-BINDING LIPOPROTEIN"/>
    <property type="match status" value="1"/>
</dbReference>
<sequence>MLRSRFSAAVWGSLIAGALALPGAAHAQTKKIGISTIVEVPQLVETRDGIIAALADRGFVVGKNLTIDYQNANGNAPTQQQIARKFVGDGVDLVVAITTPTAQAMVSATKDIPIVFASVTDPLKAKLIDRFEKPGGNVTGVSDAAPIAEQLVLFSKIKPGLKRLGFLYNPGLDSSKATLDWIKEAAAKVGIIIVEVAAPTSNEVVPAARKLVSQVDAIYVPNDTTVVASLEAVIKIGEETRTPIFSGETRGVERGTVASMGLNYTEIGRIAGDMSADVLGGKKIGEVDAVIAYKAKPKFVVVVNEGAGARMGTPVPAEVLAAATRVVK</sequence>
<comment type="caution">
    <text evidence="2">The sequence shown here is derived from an EMBL/GenBank/DDBJ whole genome shotgun (WGS) entry which is preliminary data.</text>
</comment>
<dbReference type="Gene3D" id="3.40.50.2300">
    <property type="match status" value="2"/>
</dbReference>
<proteinExistence type="predicted"/>
<evidence type="ECO:0000256" key="1">
    <source>
        <dbReference type="SAM" id="SignalP"/>
    </source>
</evidence>
<dbReference type="AlphaFoldDB" id="A0A0N1FG56"/>
<accession>A0A0N1FG56</accession>
<evidence type="ECO:0000313" key="2">
    <source>
        <dbReference type="EMBL" id="KPH81805.1"/>
    </source>
</evidence>
<name>A0A0N1FG56_9HYPH</name>